<dbReference type="InterPro" id="IPR036445">
    <property type="entry name" value="GPCR_2_extracell_dom_sf"/>
</dbReference>
<dbReference type="Gene3D" id="4.10.1240.10">
    <property type="entry name" value="GPCR, family 2, extracellular hormone receptor domain"/>
    <property type="match status" value="1"/>
</dbReference>
<dbReference type="GO" id="GO:0016020">
    <property type="term" value="C:membrane"/>
    <property type="evidence" value="ECO:0007669"/>
    <property type="project" value="UniProtKB-SubCell"/>
</dbReference>
<proteinExistence type="predicted"/>
<keyword evidence="7" id="KW-0807">Transducer</keyword>
<dbReference type="AlphaFoldDB" id="K1PR71"/>
<protein>
    <submittedName>
        <fullName evidence="10">Latrophilin-3</fullName>
    </submittedName>
</protein>
<evidence type="ECO:0000256" key="5">
    <source>
        <dbReference type="ARBA" id="ARBA00023136"/>
    </source>
</evidence>
<keyword evidence="6" id="KW-0675">Receptor</keyword>
<evidence type="ECO:0000256" key="2">
    <source>
        <dbReference type="ARBA" id="ARBA00022692"/>
    </source>
</evidence>
<dbReference type="InterPro" id="IPR032471">
    <property type="entry name" value="AGRL2-4_GAIN_subdom_A"/>
</dbReference>
<evidence type="ECO:0000256" key="1">
    <source>
        <dbReference type="ARBA" id="ARBA00004141"/>
    </source>
</evidence>
<name>K1PR71_MAGGI</name>
<dbReference type="InterPro" id="IPR017981">
    <property type="entry name" value="GPCR_2-like_7TM"/>
</dbReference>
<dbReference type="GO" id="GO:0007189">
    <property type="term" value="P:adenylate cyclase-activating G protein-coupled receptor signaling pathway"/>
    <property type="evidence" value="ECO:0007669"/>
    <property type="project" value="TreeGrafter"/>
</dbReference>
<comment type="subcellular location">
    <subcellularLocation>
        <location evidence="1">Membrane</location>
        <topology evidence="1">Multi-pass membrane protein</topology>
    </subcellularLocation>
</comment>
<reference evidence="10" key="1">
    <citation type="journal article" date="2012" name="Nature">
        <title>The oyster genome reveals stress adaptation and complexity of shell formation.</title>
        <authorList>
            <person name="Zhang G."/>
            <person name="Fang X."/>
            <person name="Guo X."/>
            <person name="Li L."/>
            <person name="Luo R."/>
            <person name="Xu F."/>
            <person name="Yang P."/>
            <person name="Zhang L."/>
            <person name="Wang X."/>
            <person name="Qi H."/>
            <person name="Xiong Z."/>
            <person name="Que H."/>
            <person name="Xie Y."/>
            <person name="Holland P.W."/>
            <person name="Paps J."/>
            <person name="Zhu Y."/>
            <person name="Wu F."/>
            <person name="Chen Y."/>
            <person name="Wang J."/>
            <person name="Peng C."/>
            <person name="Meng J."/>
            <person name="Yang L."/>
            <person name="Liu J."/>
            <person name="Wen B."/>
            <person name="Zhang N."/>
            <person name="Huang Z."/>
            <person name="Zhu Q."/>
            <person name="Feng Y."/>
            <person name="Mount A."/>
            <person name="Hedgecock D."/>
            <person name="Xu Z."/>
            <person name="Liu Y."/>
            <person name="Domazet-Loso T."/>
            <person name="Du Y."/>
            <person name="Sun X."/>
            <person name="Zhang S."/>
            <person name="Liu B."/>
            <person name="Cheng P."/>
            <person name="Jiang X."/>
            <person name="Li J."/>
            <person name="Fan D."/>
            <person name="Wang W."/>
            <person name="Fu W."/>
            <person name="Wang T."/>
            <person name="Wang B."/>
            <person name="Zhang J."/>
            <person name="Peng Z."/>
            <person name="Li Y."/>
            <person name="Li N."/>
            <person name="Wang J."/>
            <person name="Chen M."/>
            <person name="He Y."/>
            <person name="Tan F."/>
            <person name="Song X."/>
            <person name="Zheng Q."/>
            <person name="Huang R."/>
            <person name="Yang H."/>
            <person name="Du X."/>
            <person name="Chen L."/>
            <person name="Yang M."/>
            <person name="Gaffney P.M."/>
            <person name="Wang S."/>
            <person name="Luo L."/>
            <person name="She Z."/>
            <person name="Ming Y."/>
            <person name="Huang W."/>
            <person name="Zhang S."/>
            <person name="Huang B."/>
            <person name="Zhang Y."/>
            <person name="Qu T."/>
            <person name="Ni P."/>
            <person name="Miao G."/>
            <person name="Wang J."/>
            <person name="Wang Q."/>
            <person name="Steinberg C.E."/>
            <person name="Wang H."/>
            <person name="Li N."/>
            <person name="Qian L."/>
            <person name="Zhang G."/>
            <person name="Li Y."/>
            <person name="Yang H."/>
            <person name="Liu X."/>
            <person name="Wang J."/>
            <person name="Yin Y."/>
            <person name="Wang J."/>
        </authorList>
    </citation>
    <scope>NUCLEOTIDE SEQUENCE [LARGE SCALE GENOMIC DNA]</scope>
    <source>
        <strain evidence="10">05x7-T-G4-1.051#20</strain>
    </source>
</reference>
<organism evidence="10">
    <name type="scientific">Magallana gigas</name>
    <name type="common">Pacific oyster</name>
    <name type="synonym">Crassostrea gigas</name>
    <dbReference type="NCBI Taxonomy" id="29159"/>
    <lineage>
        <taxon>Eukaryota</taxon>
        <taxon>Metazoa</taxon>
        <taxon>Spiralia</taxon>
        <taxon>Lophotrochozoa</taxon>
        <taxon>Mollusca</taxon>
        <taxon>Bivalvia</taxon>
        <taxon>Autobranchia</taxon>
        <taxon>Pteriomorphia</taxon>
        <taxon>Ostreida</taxon>
        <taxon>Ostreoidea</taxon>
        <taxon>Ostreidae</taxon>
        <taxon>Magallana</taxon>
    </lineage>
</organism>
<dbReference type="EMBL" id="JH816825">
    <property type="protein sequence ID" value="EKC21334.1"/>
    <property type="molecule type" value="Genomic_DNA"/>
</dbReference>
<keyword evidence="5" id="KW-0472">Membrane</keyword>
<dbReference type="HOGENOM" id="CLU_379109_0_0_1"/>
<keyword evidence="4" id="KW-0297">G-protein coupled receptor</keyword>
<feature type="domain" description="G-protein coupled receptors family 2 profile 1" evidence="8">
    <location>
        <begin position="9"/>
        <end position="88"/>
    </location>
</feature>
<dbReference type="Gene3D" id="1.25.40.610">
    <property type="match status" value="1"/>
</dbReference>
<dbReference type="Gene3D" id="1.20.1070.10">
    <property type="entry name" value="Rhodopsin 7-helix transmembrane proteins"/>
    <property type="match status" value="2"/>
</dbReference>
<dbReference type="Pfam" id="PF00002">
    <property type="entry name" value="7tm_2"/>
    <property type="match status" value="2"/>
</dbReference>
<gene>
    <name evidence="10" type="ORF">CGI_10004066</name>
</gene>
<sequence>MEVDSGRYTCTHSGYHVPVNVSVYVTVIQPEQKRCESEWSEGVLWNATLAGTTKQEPCPSKQKGTATRYCKPLGIWASPSLINCTTEALTNASLQLDSLMEDGIQNTDKVQETVNNTLQMMKNLTSSTNELSAGDLSSSMDILEKIVDVSNTTGSTIEKEVFYAVIDNVLSVNNSKSWTTVSETTQKDASSILKNMERLSEVVFRSENITATQFRGSNFELTINQTKIDESGLRFPDVSTDNLSGSSEQTPTYFVLPNQDSKTEKAINYVAVIYKTMSNILPSDSDRGQIRRDLDQTTTKEEFVNSPILSLTTQNDLGVLIPPLNLTFGHVNIATEDKQSLKTMSLVGVILSIFFTALTCVIYIMTWRYIKSDQNILLLNLCGTLIVSYMIFISAVEQTGNECACIAITAIIHYLFLVTFFCMLGMGVYYFMSITVTYYAMYVANNFNCWLSPKSGSLYLFIIPVCLISMLNLLIIVSLVRVLCASSAMMKSSLQKKATSGLRSLGTLLPVLGVTWLFGILAVNEKADVFQYVFVIANSLQVMQGLKNRYPVLTTLISITEHSKTETTSVSHSQSSSKSNALLFTMKKKGIFERLRNKTVKKSDSVLTEKTTSTDCCSSVSHEKIMIIQRFFGIIKTNLFPQSLVMSEYESTNNTLKLISEEENTMDVVLQKTELCPNTNRWIGLNDRHKENNFTWIANPTKQYEAETGDFRRRINNHCSTIKLIQLKKRK</sequence>
<dbReference type="Pfam" id="PF02793">
    <property type="entry name" value="HRM"/>
    <property type="match status" value="1"/>
</dbReference>
<dbReference type="PANTHER" id="PTHR45813:SF8">
    <property type="entry name" value="IG-LIKE DOMAIN-CONTAINING PROTEIN"/>
    <property type="match status" value="1"/>
</dbReference>
<dbReference type="InParanoid" id="K1PR71"/>
<dbReference type="PROSITE" id="PS50261">
    <property type="entry name" value="G_PROTEIN_RECEP_F2_4"/>
    <property type="match status" value="1"/>
</dbReference>
<dbReference type="PANTHER" id="PTHR45813">
    <property type="entry name" value="IG-LIKE DOMAIN-CONTAINING PROTEIN"/>
    <property type="match status" value="1"/>
</dbReference>
<dbReference type="Pfam" id="PF16489">
    <property type="entry name" value="GAIN"/>
    <property type="match status" value="1"/>
</dbReference>
<dbReference type="PROSITE" id="PS50227">
    <property type="entry name" value="G_PROTEIN_RECEP_F2_3"/>
    <property type="match status" value="1"/>
</dbReference>
<evidence type="ECO:0000256" key="6">
    <source>
        <dbReference type="ARBA" id="ARBA00023170"/>
    </source>
</evidence>
<evidence type="ECO:0000256" key="7">
    <source>
        <dbReference type="ARBA" id="ARBA00023224"/>
    </source>
</evidence>
<evidence type="ECO:0000259" key="8">
    <source>
        <dbReference type="PROSITE" id="PS50227"/>
    </source>
</evidence>
<dbReference type="InterPro" id="IPR000832">
    <property type="entry name" value="GPCR_2_secretin-like"/>
</dbReference>
<keyword evidence="3" id="KW-1133">Transmembrane helix</keyword>
<evidence type="ECO:0000259" key="9">
    <source>
        <dbReference type="PROSITE" id="PS50261"/>
    </source>
</evidence>
<feature type="domain" description="G-protein coupled receptors family 2 profile 2" evidence="9">
    <location>
        <begin position="360"/>
        <end position="541"/>
    </location>
</feature>
<evidence type="ECO:0000256" key="4">
    <source>
        <dbReference type="ARBA" id="ARBA00023040"/>
    </source>
</evidence>
<dbReference type="SMART" id="SM00008">
    <property type="entry name" value="HormR"/>
    <property type="match status" value="1"/>
</dbReference>
<evidence type="ECO:0000313" key="10">
    <source>
        <dbReference type="EMBL" id="EKC21334.1"/>
    </source>
</evidence>
<keyword evidence="2" id="KW-0812">Transmembrane</keyword>
<dbReference type="InterPro" id="IPR051587">
    <property type="entry name" value="Adhesion_GPCR"/>
</dbReference>
<dbReference type="GO" id="GO:0007166">
    <property type="term" value="P:cell surface receptor signaling pathway"/>
    <property type="evidence" value="ECO:0007669"/>
    <property type="project" value="InterPro"/>
</dbReference>
<dbReference type="GO" id="GO:0004930">
    <property type="term" value="F:G protein-coupled receptor activity"/>
    <property type="evidence" value="ECO:0007669"/>
    <property type="project" value="UniProtKB-KW"/>
</dbReference>
<evidence type="ECO:0000256" key="3">
    <source>
        <dbReference type="ARBA" id="ARBA00022989"/>
    </source>
</evidence>
<dbReference type="InterPro" id="IPR001879">
    <property type="entry name" value="GPCR_2_extracellular_dom"/>
</dbReference>
<accession>K1PR71</accession>
<dbReference type="SUPFAM" id="SSF111418">
    <property type="entry name" value="Hormone receptor domain"/>
    <property type="match status" value="1"/>
</dbReference>